<feature type="transmembrane region" description="Helical" evidence="6">
    <location>
        <begin position="289"/>
        <end position="310"/>
    </location>
</feature>
<feature type="transmembrane region" description="Helical" evidence="6">
    <location>
        <begin position="77"/>
        <end position="97"/>
    </location>
</feature>
<dbReference type="PANTHER" id="PTHR43385:SF1">
    <property type="entry name" value="RIBOFLAVIN TRANSPORTER RIBJ"/>
    <property type="match status" value="1"/>
</dbReference>
<dbReference type="Proteomes" id="UP000694941">
    <property type="component" value="Unplaced"/>
</dbReference>
<dbReference type="InterPro" id="IPR011701">
    <property type="entry name" value="MFS"/>
</dbReference>
<evidence type="ECO:0000256" key="3">
    <source>
        <dbReference type="ARBA" id="ARBA00022692"/>
    </source>
</evidence>
<keyword evidence="3 6" id="KW-0812">Transmembrane</keyword>
<sequence length="403" mass="45283">MKARPFITAFGCFLIFIGLGTIHLFGNITPYLTSYLRKRVDNNTTYEQTTWIIYTTDFIVSFLFIGVWLAERIGQKPTILIGTAIYSFGTAGTYWAIQHSLEATIALFGVISNVGYLCFYGLPLPVAMEWFPNNIGLVAGIVSSGSAFTPVLMNNLYTYFLNPNNLQPDADGYFHDSEILDRVPTLFLILGAVQGGILLIGLLLYQVPPSEISEIDRQTSVVQIEAKNFSASLKSESDPEYKACMLVFQEDYSVTSEGSSTNMEVEETQTSLARETSVTPKEALKMKEFYFLIITFISSLHSTMFVNVFYKTYGQTFIDDDTFLATTGCTSAVVHTILRMVIGLVQDNISYKGFYIVDFGFYASSGLQQYQRLCTNDFGFYAISDLLYHQGFYIEHFGFYASY</sequence>
<evidence type="ECO:0000256" key="2">
    <source>
        <dbReference type="ARBA" id="ARBA00022448"/>
    </source>
</evidence>
<reference evidence="8" key="1">
    <citation type="submission" date="2025-08" db="UniProtKB">
        <authorList>
            <consortium name="RefSeq"/>
        </authorList>
    </citation>
    <scope>IDENTIFICATION</scope>
    <source>
        <tissue evidence="8">Muscle</tissue>
    </source>
</reference>
<evidence type="ECO:0000256" key="1">
    <source>
        <dbReference type="ARBA" id="ARBA00004141"/>
    </source>
</evidence>
<name>A0ABM1BKI9_LIMPO</name>
<dbReference type="InterPro" id="IPR036259">
    <property type="entry name" value="MFS_trans_sf"/>
</dbReference>
<feature type="transmembrane region" description="Helical" evidence="6">
    <location>
        <begin position="51"/>
        <end position="70"/>
    </location>
</feature>
<evidence type="ECO:0000256" key="6">
    <source>
        <dbReference type="SAM" id="Phobius"/>
    </source>
</evidence>
<feature type="transmembrane region" description="Helical" evidence="6">
    <location>
        <begin position="134"/>
        <end position="153"/>
    </location>
</feature>
<dbReference type="Gene3D" id="1.20.1250.20">
    <property type="entry name" value="MFS general substrate transporter like domains"/>
    <property type="match status" value="1"/>
</dbReference>
<keyword evidence="7" id="KW-1185">Reference proteome</keyword>
<gene>
    <name evidence="8" type="primary">LOC106467979</name>
</gene>
<evidence type="ECO:0000256" key="5">
    <source>
        <dbReference type="ARBA" id="ARBA00023136"/>
    </source>
</evidence>
<comment type="subcellular location">
    <subcellularLocation>
        <location evidence="1">Membrane</location>
        <topology evidence="1">Multi-pass membrane protein</topology>
    </subcellularLocation>
</comment>
<dbReference type="SUPFAM" id="SSF103473">
    <property type="entry name" value="MFS general substrate transporter"/>
    <property type="match status" value="1"/>
</dbReference>
<evidence type="ECO:0000313" key="7">
    <source>
        <dbReference type="Proteomes" id="UP000694941"/>
    </source>
</evidence>
<dbReference type="PANTHER" id="PTHR43385">
    <property type="entry name" value="RIBOFLAVIN TRANSPORTER RIBJ"/>
    <property type="match status" value="1"/>
</dbReference>
<feature type="transmembrane region" description="Helical" evidence="6">
    <location>
        <begin position="322"/>
        <end position="342"/>
    </location>
</feature>
<feature type="transmembrane region" description="Helical" evidence="6">
    <location>
        <begin position="7"/>
        <end position="31"/>
    </location>
</feature>
<evidence type="ECO:0000313" key="8">
    <source>
        <dbReference type="RefSeq" id="XP_013783825.2"/>
    </source>
</evidence>
<evidence type="ECO:0000256" key="4">
    <source>
        <dbReference type="ARBA" id="ARBA00022989"/>
    </source>
</evidence>
<keyword evidence="4 6" id="KW-1133">Transmembrane helix</keyword>
<dbReference type="Pfam" id="PF07690">
    <property type="entry name" value="MFS_1"/>
    <property type="match status" value="1"/>
</dbReference>
<protein>
    <submittedName>
        <fullName evidence="8">Uncharacterized protein LOC106467979</fullName>
    </submittedName>
</protein>
<dbReference type="GeneID" id="106467979"/>
<keyword evidence="2" id="KW-0813">Transport</keyword>
<feature type="transmembrane region" description="Helical" evidence="6">
    <location>
        <begin position="186"/>
        <end position="205"/>
    </location>
</feature>
<keyword evidence="5 6" id="KW-0472">Membrane</keyword>
<dbReference type="RefSeq" id="XP_013783825.2">
    <property type="nucleotide sequence ID" value="XM_013928371.2"/>
</dbReference>
<organism evidence="7 8">
    <name type="scientific">Limulus polyphemus</name>
    <name type="common">Atlantic horseshoe crab</name>
    <dbReference type="NCBI Taxonomy" id="6850"/>
    <lineage>
        <taxon>Eukaryota</taxon>
        <taxon>Metazoa</taxon>
        <taxon>Ecdysozoa</taxon>
        <taxon>Arthropoda</taxon>
        <taxon>Chelicerata</taxon>
        <taxon>Merostomata</taxon>
        <taxon>Xiphosura</taxon>
        <taxon>Limulidae</taxon>
        <taxon>Limulus</taxon>
    </lineage>
</organism>
<proteinExistence type="predicted"/>
<feature type="transmembrane region" description="Helical" evidence="6">
    <location>
        <begin position="103"/>
        <end position="122"/>
    </location>
</feature>
<dbReference type="InterPro" id="IPR052983">
    <property type="entry name" value="MFS_Riboflavin_Transporter"/>
</dbReference>
<accession>A0ABM1BKI9</accession>